<feature type="region of interest" description="Disordered" evidence="7">
    <location>
        <begin position="29"/>
        <end position="53"/>
    </location>
</feature>
<dbReference type="InterPro" id="IPR022669">
    <property type="entry name" value="Ribosomal_uL2_C"/>
</dbReference>
<evidence type="ECO:0000259" key="9">
    <source>
        <dbReference type="SMART" id="SM01383"/>
    </source>
</evidence>
<dbReference type="InterPro" id="IPR014722">
    <property type="entry name" value="Rib_uL2_dom2"/>
</dbReference>
<dbReference type="InterPro" id="IPR002171">
    <property type="entry name" value="Ribosomal_uL2"/>
</dbReference>
<feature type="domain" description="Large ribosomal subunit protein uL2 C-terminal" evidence="8">
    <location>
        <begin position="129"/>
        <end position="257"/>
    </location>
</feature>
<proteinExistence type="inferred from homology"/>
<dbReference type="SMART" id="SM01383">
    <property type="entry name" value="Ribosomal_L2"/>
    <property type="match status" value="1"/>
</dbReference>
<dbReference type="PROSITE" id="PS00467">
    <property type="entry name" value="RIBOSOMAL_L2"/>
    <property type="match status" value="1"/>
</dbReference>
<evidence type="ECO:0000259" key="8">
    <source>
        <dbReference type="SMART" id="SM01382"/>
    </source>
</evidence>
<dbReference type="SMART" id="SM01382">
    <property type="entry name" value="Ribosomal_L2_C"/>
    <property type="match status" value="1"/>
</dbReference>
<protein>
    <recommendedName>
        <fullName evidence="6">Large ribosomal subunit protein uL2</fullName>
    </recommendedName>
</protein>
<keyword evidence="2 6" id="KW-0699">rRNA-binding</keyword>
<comment type="caution">
    <text evidence="10">The sequence shown here is derived from an EMBL/GenBank/DDBJ whole genome shotgun (WGS) entry which is preliminary data.</text>
</comment>
<dbReference type="InterPro" id="IPR005880">
    <property type="entry name" value="Ribosomal_uL2_bac/org-type"/>
</dbReference>
<evidence type="ECO:0000256" key="5">
    <source>
        <dbReference type="ARBA" id="ARBA00023274"/>
    </source>
</evidence>
<sequence length="283" mass="30771">MALKNYNPTSPGVRGLILIDRSGLYKGRPVKSLTEGKNKTGGRNNKGHVTSRGIAGGHKQRYRIVDFKRRLWDVEGAVERIEYDPNRTAFIALVNYGKDEAGKDRVAYIIAPQRLAVGDKVIAGKKTDVKPGNAMELASMPVGTIVHNVEMKPGKGGQIARSAGTYVQVVGRDRGMVIVRLNSGEQRYIHGNCMATVGAVSNPDNQNTNLGKAGRNRWKGIRPLTRGVAKNPVDHPHGGGEGRTSGGRHPVTPWGKPTKGARTRHNKATDKMIIRSRHAKKKG</sequence>
<organism evidence="10 11">
    <name type="scientific">Sphingomonas agrestis</name>
    <dbReference type="NCBI Taxonomy" id="3080540"/>
    <lineage>
        <taxon>Bacteria</taxon>
        <taxon>Pseudomonadati</taxon>
        <taxon>Pseudomonadota</taxon>
        <taxon>Alphaproteobacteria</taxon>
        <taxon>Sphingomonadales</taxon>
        <taxon>Sphingomonadaceae</taxon>
        <taxon>Sphingomonas</taxon>
    </lineage>
</organism>
<feature type="region of interest" description="Disordered" evidence="7">
    <location>
        <begin position="227"/>
        <end position="266"/>
    </location>
</feature>
<dbReference type="GO" id="GO:0005840">
    <property type="term" value="C:ribosome"/>
    <property type="evidence" value="ECO:0007669"/>
    <property type="project" value="UniProtKB-KW"/>
</dbReference>
<dbReference type="Pfam" id="PF00181">
    <property type="entry name" value="Ribosomal_L2_N"/>
    <property type="match status" value="1"/>
</dbReference>
<dbReference type="SUPFAM" id="SSF50104">
    <property type="entry name" value="Translation proteins SH3-like domain"/>
    <property type="match status" value="1"/>
</dbReference>
<dbReference type="InterPro" id="IPR008991">
    <property type="entry name" value="Translation_prot_SH3-like_sf"/>
</dbReference>
<gene>
    <name evidence="6 10" type="primary">rplB</name>
    <name evidence="10" type="ORF">RZN05_11630</name>
</gene>
<keyword evidence="11" id="KW-1185">Reference proteome</keyword>
<dbReference type="EMBL" id="JAWJEJ010000001">
    <property type="protein sequence ID" value="MDV3457637.1"/>
    <property type="molecule type" value="Genomic_DNA"/>
</dbReference>
<dbReference type="Proteomes" id="UP001273531">
    <property type="component" value="Unassembled WGS sequence"/>
</dbReference>
<evidence type="ECO:0000256" key="6">
    <source>
        <dbReference type="HAMAP-Rule" id="MF_01320"/>
    </source>
</evidence>
<evidence type="ECO:0000256" key="7">
    <source>
        <dbReference type="SAM" id="MobiDB-lite"/>
    </source>
</evidence>
<dbReference type="RefSeq" id="WP_317226771.1">
    <property type="nucleotide sequence ID" value="NZ_JAWJEJ010000001.1"/>
</dbReference>
<dbReference type="PIRSF" id="PIRSF002158">
    <property type="entry name" value="Ribosomal_L2"/>
    <property type="match status" value="1"/>
</dbReference>
<keyword evidence="3 6" id="KW-0694">RNA-binding</keyword>
<dbReference type="PANTHER" id="PTHR13691:SF5">
    <property type="entry name" value="LARGE RIBOSOMAL SUBUNIT PROTEIN UL2M"/>
    <property type="match status" value="1"/>
</dbReference>
<keyword evidence="4 6" id="KW-0689">Ribosomal protein</keyword>
<comment type="function">
    <text evidence="6">One of the primary rRNA binding proteins. Required for association of the 30S and 50S subunits to form the 70S ribosome, for tRNA binding and peptide bond formation. It has been suggested to have peptidyltransferase activity; this is somewhat controversial. Makes several contacts with the 16S rRNA in the 70S ribosome.</text>
</comment>
<evidence type="ECO:0000313" key="10">
    <source>
        <dbReference type="EMBL" id="MDV3457637.1"/>
    </source>
</evidence>
<comment type="similarity">
    <text evidence="1 6">Belongs to the universal ribosomal protein uL2 family.</text>
</comment>
<reference evidence="10 11" key="1">
    <citation type="submission" date="2023-10" db="EMBL/GenBank/DDBJ databases">
        <title>Sphingomonas sp. HF-S4 16S ribosomal RNA gene Genome sequencing and assembly.</title>
        <authorList>
            <person name="Lee H."/>
        </authorList>
    </citation>
    <scope>NUCLEOTIDE SEQUENCE [LARGE SCALE GENOMIC DNA]</scope>
    <source>
        <strain evidence="10 11">HF-S4</strain>
    </source>
</reference>
<dbReference type="InterPro" id="IPR022666">
    <property type="entry name" value="Ribosomal_uL2_RNA-bd_dom"/>
</dbReference>
<evidence type="ECO:0000256" key="4">
    <source>
        <dbReference type="ARBA" id="ARBA00022980"/>
    </source>
</evidence>
<dbReference type="Pfam" id="PF03947">
    <property type="entry name" value="Ribosomal_L2_C"/>
    <property type="match status" value="1"/>
</dbReference>
<evidence type="ECO:0000256" key="2">
    <source>
        <dbReference type="ARBA" id="ARBA00022730"/>
    </source>
</evidence>
<dbReference type="InterPro" id="IPR014726">
    <property type="entry name" value="Ribosomal_uL2_dom3"/>
</dbReference>
<comment type="subunit">
    <text evidence="6">Part of the 50S ribosomal subunit. Forms a bridge to the 30S subunit in the 70S ribosome.</text>
</comment>
<evidence type="ECO:0000256" key="3">
    <source>
        <dbReference type="ARBA" id="ARBA00022884"/>
    </source>
</evidence>
<dbReference type="PANTHER" id="PTHR13691">
    <property type="entry name" value="RIBOSOMAL PROTEIN L2"/>
    <property type="match status" value="1"/>
</dbReference>
<name>A0ABU3Y8K7_9SPHN</name>
<evidence type="ECO:0000313" key="11">
    <source>
        <dbReference type="Proteomes" id="UP001273531"/>
    </source>
</evidence>
<evidence type="ECO:0000256" key="1">
    <source>
        <dbReference type="ARBA" id="ARBA00005636"/>
    </source>
</evidence>
<dbReference type="InterPro" id="IPR012340">
    <property type="entry name" value="NA-bd_OB-fold"/>
</dbReference>
<dbReference type="Gene3D" id="2.40.50.140">
    <property type="entry name" value="Nucleic acid-binding proteins"/>
    <property type="match status" value="1"/>
</dbReference>
<dbReference type="Gene3D" id="4.10.950.10">
    <property type="entry name" value="Ribosomal protein L2, domain 3"/>
    <property type="match status" value="1"/>
</dbReference>
<dbReference type="HAMAP" id="MF_01320_B">
    <property type="entry name" value="Ribosomal_uL2_B"/>
    <property type="match status" value="1"/>
</dbReference>
<dbReference type="InterPro" id="IPR022671">
    <property type="entry name" value="Ribosomal_uL2_CS"/>
</dbReference>
<accession>A0ABU3Y8K7</accession>
<dbReference type="NCBIfam" id="TIGR01171">
    <property type="entry name" value="rplB_bact"/>
    <property type="match status" value="1"/>
</dbReference>
<keyword evidence="5 6" id="KW-0687">Ribonucleoprotein</keyword>
<dbReference type="Gene3D" id="2.30.30.30">
    <property type="match status" value="1"/>
</dbReference>
<feature type="domain" description="Large ribosomal subunit protein uL2 RNA-binding" evidence="9">
    <location>
        <begin position="42"/>
        <end position="123"/>
    </location>
</feature>
<dbReference type="SUPFAM" id="SSF50249">
    <property type="entry name" value="Nucleic acid-binding proteins"/>
    <property type="match status" value="1"/>
</dbReference>